<sequence>MAGSQLLRTPLYAGRLVARAPRGLVRLVSGLVRWTFDLEGEPARMAAVRKSDYLPAAGMLFAAVLGYRRTVVKQPYASWVAWAAGAIACLLMVWVPPTGLYEAAHRGLTSRQRHGVAVGGHAVTRASSRH</sequence>
<protein>
    <submittedName>
        <fullName evidence="2">Uncharacterized protein</fullName>
    </submittedName>
</protein>
<proteinExistence type="predicted"/>
<evidence type="ECO:0000313" key="3">
    <source>
        <dbReference type="Proteomes" id="UP000295258"/>
    </source>
</evidence>
<evidence type="ECO:0000313" key="2">
    <source>
        <dbReference type="EMBL" id="TDC90957.1"/>
    </source>
</evidence>
<keyword evidence="1" id="KW-0472">Membrane</keyword>
<organism evidence="2 3">
    <name type="scientific">Nonomuraea deserti</name>
    <dbReference type="NCBI Taxonomy" id="1848322"/>
    <lineage>
        <taxon>Bacteria</taxon>
        <taxon>Bacillati</taxon>
        <taxon>Actinomycetota</taxon>
        <taxon>Actinomycetes</taxon>
        <taxon>Streptosporangiales</taxon>
        <taxon>Streptosporangiaceae</taxon>
        <taxon>Nonomuraea</taxon>
    </lineage>
</organism>
<dbReference type="AlphaFoldDB" id="A0A4R4UGP5"/>
<dbReference type="Proteomes" id="UP000295258">
    <property type="component" value="Unassembled WGS sequence"/>
</dbReference>
<keyword evidence="3" id="KW-1185">Reference proteome</keyword>
<gene>
    <name evidence="2" type="ORF">E1292_43090</name>
</gene>
<keyword evidence="1" id="KW-0812">Transmembrane</keyword>
<name>A0A4R4UGP5_9ACTN</name>
<evidence type="ECO:0000256" key="1">
    <source>
        <dbReference type="SAM" id="Phobius"/>
    </source>
</evidence>
<dbReference type="EMBL" id="SMKO01000212">
    <property type="protein sequence ID" value="TDC90957.1"/>
    <property type="molecule type" value="Genomic_DNA"/>
</dbReference>
<reference evidence="2 3" key="1">
    <citation type="submission" date="2019-03" db="EMBL/GenBank/DDBJ databases">
        <title>Draft genome sequences of novel Actinobacteria.</title>
        <authorList>
            <person name="Sahin N."/>
            <person name="Ay H."/>
            <person name="Saygin H."/>
        </authorList>
    </citation>
    <scope>NUCLEOTIDE SEQUENCE [LARGE SCALE GENOMIC DNA]</scope>
    <source>
        <strain evidence="2 3">KC310</strain>
    </source>
</reference>
<accession>A0A4R4UGP5</accession>
<keyword evidence="1" id="KW-1133">Transmembrane helix</keyword>
<comment type="caution">
    <text evidence="2">The sequence shown here is derived from an EMBL/GenBank/DDBJ whole genome shotgun (WGS) entry which is preliminary data.</text>
</comment>
<feature type="transmembrane region" description="Helical" evidence="1">
    <location>
        <begin position="53"/>
        <end position="70"/>
    </location>
</feature>
<dbReference type="RefSeq" id="WP_132605301.1">
    <property type="nucleotide sequence ID" value="NZ_SMKO01000212.1"/>
</dbReference>
<feature type="transmembrane region" description="Helical" evidence="1">
    <location>
        <begin position="76"/>
        <end position="96"/>
    </location>
</feature>